<dbReference type="PANTHER" id="PTHR31658">
    <property type="entry name" value="CONSERVED OLIGOMERIC GOLGI COMPLEX SUBUNIT 1"/>
    <property type="match status" value="1"/>
</dbReference>
<dbReference type="GO" id="GO:0017119">
    <property type="term" value="C:Golgi transport complex"/>
    <property type="evidence" value="ECO:0007669"/>
    <property type="project" value="InterPro"/>
</dbReference>
<feature type="compositionally biased region" description="Polar residues" evidence="8">
    <location>
        <begin position="57"/>
        <end position="71"/>
    </location>
</feature>
<gene>
    <name evidence="9" type="ORF">BCR35DRAFT_309868</name>
</gene>
<feature type="compositionally biased region" description="Low complexity" evidence="8">
    <location>
        <begin position="1"/>
        <end position="11"/>
    </location>
</feature>
<feature type="compositionally biased region" description="Basic residues" evidence="8">
    <location>
        <begin position="94"/>
        <end position="104"/>
    </location>
</feature>
<keyword evidence="7" id="KW-0472">Membrane</keyword>
<dbReference type="GO" id="GO:0015031">
    <property type="term" value="P:protein transport"/>
    <property type="evidence" value="ECO:0007669"/>
    <property type="project" value="UniProtKB-KW"/>
</dbReference>
<dbReference type="OrthoDB" id="46189at2759"/>
<comment type="caution">
    <text evidence="9">The sequence shown here is derived from an EMBL/GenBank/DDBJ whole genome shotgun (WGS) entry which is preliminary data.</text>
</comment>
<keyword evidence="10" id="KW-1185">Reference proteome</keyword>
<dbReference type="STRING" id="106004.A0A1Y2DB84"/>
<dbReference type="GO" id="GO:0000139">
    <property type="term" value="C:Golgi membrane"/>
    <property type="evidence" value="ECO:0007669"/>
    <property type="project" value="UniProtKB-SubCell"/>
</dbReference>
<comment type="similarity">
    <text evidence="2">Belongs to the COG1 family.</text>
</comment>
<evidence type="ECO:0000256" key="7">
    <source>
        <dbReference type="ARBA" id="ARBA00023136"/>
    </source>
</evidence>
<evidence type="ECO:0000256" key="3">
    <source>
        <dbReference type="ARBA" id="ARBA00020978"/>
    </source>
</evidence>
<dbReference type="PANTHER" id="PTHR31658:SF0">
    <property type="entry name" value="CONSERVED OLIGOMERIC GOLGI COMPLEX SUBUNIT 1"/>
    <property type="match status" value="1"/>
</dbReference>
<evidence type="ECO:0000256" key="8">
    <source>
        <dbReference type="SAM" id="MobiDB-lite"/>
    </source>
</evidence>
<evidence type="ECO:0000313" key="9">
    <source>
        <dbReference type="EMBL" id="ORY56457.1"/>
    </source>
</evidence>
<feature type="region of interest" description="Disordered" evidence="8">
    <location>
        <begin position="1"/>
        <end position="116"/>
    </location>
</feature>
<dbReference type="EMBL" id="MCGR01000086">
    <property type="protein sequence ID" value="ORY56457.1"/>
    <property type="molecule type" value="Genomic_DNA"/>
</dbReference>
<comment type="subcellular location">
    <subcellularLocation>
        <location evidence="1">Golgi apparatus membrane</location>
        <topology evidence="1">Peripheral membrane protein</topology>
    </subcellularLocation>
</comment>
<evidence type="ECO:0000256" key="4">
    <source>
        <dbReference type="ARBA" id="ARBA00022448"/>
    </source>
</evidence>
<dbReference type="Pfam" id="PF08700">
    <property type="entry name" value="VPS51_Exo84_N"/>
    <property type="match status" value="1"/>
</dbReference>
<feature type="compositionally biased region" description="Low complexity" evidence="8">
    <location>
        <begin position="31"/>
        <end position="56"/>
    </location>
</feature>
<evidence type="ECO:0000313" key="10">
    <source>
        <dbReference type="Proteomes" id="UP000193467"/>
    </source>
</evidence>
<dbReference type="GO" id="GO:0006891">
    <property type="term" value="P:intra-Golgi vesicle-mediated transport"/>
    <property type="evidence" value="ECO:0007669"/>
    <property type="project" value="InterPro"/>
</dbReference>
<proteinExistence type="inferred from homology"/>
<protein>
    <recommendedName>
        <fullName evidence="3">Conserved oligomeric Golgi complex subunit 1</fullName>
    </recommendedName>
</protein>
<keyword evidence="5" id="KW-0653">Protein transport</keyword>
<name>A0A1Y2DB84_9BASI</name>
<sequence>MASVPSSSSRSRPPPATLSPSPLASRRRVALSPLSSFRSSPAPSSSSYQASNYQPSTLSQPSLVSPRYSSFSATQSTAGSTATVATTQAGGVTRFKRGHVRKKATPTNSMGAAKSSNPDELDLMALEDPNEVFRLFGVRDVRGLEKRANDAAAAKVAELRTMVGERYRDLLSAADSIVRMRSAAEKLVDRLERVEAGVTVQGGAAGDTPTKRVGAPKLVTRSSATPDESTRTLASPPTLSLTIHLLLSLPSIVHTLLESSSFLQAARLEGVSRVVYQELSGFSYDEEDEDAGLKDAFPIIERQWESIGSLGVVIARRATAELRHWDTTPITTAQTLASILMLENASFPSALSTLLEARSKSLSAILDSSASQKVKASREVEHVLSNLSDVLGLILRTVEAASEIFGTAPGSTASPTDGLLLQILREIESPSASAGSTEIAPPSLSPVLSTLPNYPLLSRHLPPAILDFCPFLSIDSARNALPPSTAHAQIQNWLAKETERVVEGVTLWIHSLHGGARTLSLIRDSIRASLACSAGSPSATHAASLQSRLERTIESRLEAVYNQHLSTLISRVAPCLSSLLTALPTSPADLSTSYHLFESPLPFPPPQHYSMPARLAGKTVDPFEGFLSEVVKKVEGRSPLVERGLGELEAHARELRVDLEEWLGGVALKGEEVGLRERLREQYVLSARDTLDGVYKAMVEVLDGAVGDIDSALFLGNFAFMLSASKSFTHDLLLGDTPAPNSPEGSILAEWQSRLLDLQARSLETWRVQAVERATKKLSESMNPVAVLQPSATLWAWDANRGLTNGSSSSPATQPLPTQPSASILSSLRTLVSAILRLSLHRTQSDPSIARSLLAEFETSALPLLRAFVDIVRELEEGKRREEVALQAAWDALFLRKVCEVGAGDGVKRKGGEWEKVVAGFLELIPSSTTLQLTLVASALSYLQRTQTLFAALLPSTITSPTLSTPPSSANINWLPLGAPAMGSGGSEFKSLLGLVKPGPRLGLLPTRG</sequence>
<evidence type="ECO:0000256" key="5">
    <source>
        <dbReference type="ARBA" id="ARBA00022927"/>
    </source>
</evidence>
<keyword evidence="6" id="KW-0333">Golgi apparatus</keyword>
<dbReference type="Proteomes" id="UP000193467">
    <property type="component" value="Unassembled WGS sequence"/>
</dbReference>
<organism evidence="9 10">
    <name type="scientific">Leucosporidium creatinivorum</name>
    <dbReference type="NCBI Taxonomy" id="106004"/>
    <lineage>
        <taxon>Eukaryota</taxon>
        <taxon>Fungi</taxon>
        <taxon>Dikarya</taxon>
        <taxon>Basidiomycota</taxon>
        <taxon>Pucciniomycotina</taxon>
        <taxon>Microbotryomycetes</taxon>
        <taxon>Leucosporidiales</taxon>
        <taxon>Leucosporidium</taxon>
    </lineage>
</organism>
<reference evidence="9 10" key="1">
    <citation type="submission" date="2016-07" db="EMBL/GenBank/DDBJ databases">
        <title>Pervasive Adenine N6-methylation of Active Genes in Fungi.</title>
        <authorList>
            <consortium name="DOE Joint Genome Institute"/>
            <person name="Mondo S.J."/>
            <person name="Dannebaum R.O."/>
            <person name="Kuo R.C."/>
            <person name="Labutti K."/>
            <person name="Haridas S."/>
            <person name="Kuo A."/>
            <person name="Salamov A."/>
            <person name="Ahrendt S.R."/>
            <person name="Lipzen A."/>
            <person name="Sullivan W."/>
            <person name="Andreopoulos W.B."/>
            <person name="Clum A."/>
            <person name="Lindquist E."/>
            <person name="Daum C."/>
            <person name="Ramamoorthy G.K."/>
            <person name="Gryganskyi A."/>
            <person name="Culley D."/>
            <person name="Magnuson J.K."/>
            <person name="James T.Y."/>
            <person name="O'Malley M.A."/>
            <person name="Stajich J.E."/>
            <person name="Spatafora J.W."/>
            <person name="Visel A."/>
            <person name="Grigoriev I.V."/>
        </authorList>
    </citation>
    <scope>NUCLEOTIDE SEQUENCE [LARGE SCALE GENOMIC DNA]</scope>
    <source>
        <strain evidence="9 10">62-1032</strain>
    </source>
</reference>
<dbReference type="InterPro" id="IPR033370">
    <property type="entry name" value="COG1"/>
</dbReference>
<keyword evidence="4" id="KW-0813">Transport</keyword>
<feature type="compositionally biased region" description="Low complexity" evidence="8">
    <location>
        <begin position="72"/>
        <end position="93"/>
    </location>
</feature>
<evidence type="ECO:0000256" key="2">
    <source>
        <dbReference type="ARBA" id="ARBA00006653"/>
    </source>
</evidence>
<evidence type="ECO:0000256" key="6">
    <source>
        <dbReference type="ARBA" id="ARBA00023034"/>
    </source>
</evidence>
<dbReference type="InParanoid" id="A0A1Y2DB84"/>
<feature type="compositionally biased region" description="Polar residues" evidence="8">
    <location>
        <begin position="105"/>
        <end position="116"/>
    </location>
</feature>
<dbReference type="AlphaFoldDB" id="A0A1Y2DB84"/>
<accession>A0A1Y2DB84</accession>
<evidence type="ECO:0000256" key="1">
    <source>
        <dbReference type="ARBA" id="ARBA00004395"/>
    </source>
</evidence>